<dbReference type="Proteomes" id="UP000250266">
    <property type="component" value="Unassembled WGS sequence"/>
</dbReference>
<feature type="transmembrane region" description="Helical" evidence="12">
    <location>
        <begin position="1020"/>
        <end position="1042"/>
    </location>
</feature>
<feature type="transmembrane region" description="Helical" evidence="12">
    <location>
        <begin position="733"/>
        <end position="753"/>
    </location>
</feature>
<keyword evidence="6 12" id="KW-0812">Transmembrane</keyword>
<feature type="transmembrane region" description="Helical" evidence="12">
    <location>
        <begin position="68"/>
        <end position="89"/>
    </location>
</feature>
<organism evidence="16 17">
    <name type="scientific">Lepidopterella palustris CBS 459.81</name>
    <dbReference type="NCBI Taxonomy" id="1314670"/>
    <lineage>
        <taxon>Eukaryota</taxon>
        <taxon>Fungi</taxon>
        <taxon>Dikarya</taxon>
        <taxon>Ascomycota</taxon>
        <taxon>Pezizomycotina</taxon>
        <taxon>Dothideomycetes</taxon>
        <taxon>Pleosporomycetidae</taxon>
        <taxon>Mytilinidiales</taxon>
        <taxon>Argynnaceae</taxon>
        <taxon>Lepidopterella</taxon>
    </lineage>
</organism>
<feature type="transmembrane region" description="Helical" evidence="12">
    <location>
        <begin position="774"/>
        <end position="795"/>
    </location>
</feature>
<feature type="region of interest" description="Disordered" evidence="13">
    <location>
        <begin position="1"/>
        <end position="31"/>
    </location>
</feature>
<evidence type="ECO:0000256" key="13">
    <source>
        <dbReference type="SAM" id="MobiDB-lite"/>
    </source>
</evidence>
<dbReference type="EMBL" id="KV744843">
    <property type="protein sequence ID" value="OCK84201.1"/>
    <property type="molecule type" value="Genomic_DNA"/>
</dbReference>
<dbReference type="GO" id="GO:0015031">
    <property type="term" value="P:protein transport"/>
    <property type="evidence" value="ECO:0007669"/>
    <property type="project" value="UniProtKB-KW"/>
</dbReference>
<dbReference type="Pfam" id="PF25141">
    <property type="entry name" value="PGAP1_2nd"/>
    <property type="match status" value="1"/>
</dbReference>
<feature type="transmembrane region" description="Helical" evidence="12">
    <location>
        <begin position="1048"/>
        <end position="1067"/>
    </location>
</feature>
<dbReference type="InterPro" id="IPR012908">
    <property type="entry name" value="PGAP1-ab_dom-like"/>
</dbReference>
<dbReference type="Pfam" id="PF07819">
    <property type="entry name" value="PGAP1"/>
    <property type="match status" value="1"/>
</dbReference>
<dbReference type="GO" id="GO:0006505">
    <property type="term" value="P:GPI anchor metabolic process"/>
    <property type="evidence" value="ECO:0007669"/>
    <property type="project" value="TreeGrafter"/>
</dbReference>
<evidence type="ECO:0000256" key="7">
    <source>
        <dbReference type="ARBA" id="ARBA00022801"/>
    </source>
</evidence>
<evidence type="ECO:0000256" key="4">
    <source>
        <dbReference type="ARBA" id="ARBA00015856"/>
    </source>
</evidence>
<dbReference type="Pfam" id="PF25140">
    <property type="entry name" value="PGAP1_TMD"/>
    <property type="match status" value="1"/>
</dbReference>
<dbReference type="Gene3D" id="3.40.50.1820">
    <property type="entry name" value="alpha/beta hydrolase"/>
    <property type="match status" value="1"/>
</dbReference>
<keyword evidence="17" id="KW-1185">Reference proteome</keyword>
<dbReference type="GO" id="GO:0005789">
    <property type="term" value="C:endoplasmic reticulum membrane"/>
    <property type="evidence" value="ECO:0007669"/>
    <property type="project" value="UniProtKB-SubCell"/>
</dbReference>
<gene>
    <name evidence="16" type="ORF">K432DRAFT_289493</name>
</gene>
<dbReference type="AlphaFoldDB" id="A0A8E2EHT7"/>
<evidence type="ECO:0000259" key="14">
    <source>
        <dbReference type="Pfam" id="PF07819"/>
    </source>
</evidence>
<evidence type="ECO:0000313" key="16">
    <source>
        <dbReference type="EMBL" id="OCK84201.1"/>
    </source>
</evidence>
<feature type="compositionally biased region" description="Basic and acidic residues" evidence="13">
    <location>
        <begin position="1"/>
        <end position="10"/>
    </location>
</feature>
<proteinExistence type="inferred from homology"/>
<keyword evidence="11 12" id="KW-0472">Membrane</keyword>
<dbReference type="FunFam" id="3.40.50.1820:FF:000056">
    <property type="entry name" value="GPI inositol-deacylase"/>
    <property type="match status" value="1"/>
</dbReference>
<comment type="function">
    <text evidence="1 12">Involved in inositol deacylation of GPI-anchored proteins which plays important roles in the quality control and ER-associated degradation of GPI-anchored proteins.</text>
</comment>
<keyword evidence="8 12" id="KW-0256">Endoplasmic reticulum</keyword>
<feature type="domain" description="GPI inositol-deacylase transmembrane" evidence="15">
    <location>
        <begin position="739"/>
        <end position="1059"/>
    </location>
</feature>
<keyword evidence="7 12" id="KW-0378">Hydrolase</keyword>
<keyword evidence="10 12" id="KW-1133">Transmembrane helix</keyword>
<dbReference type="InterPro" id="IPR056824">
    <property type="entry name" value="PGAP1_TMD"/>
</dbReference>
<evidence type="ECO:0000259" key="15">
    <source>
        <dbReference type="Pfam" id="PF25140"/>
    </source>
</evidence>
<evidence type="ECO:0000256" key="11">
    <source>
        <dbReference type="ARBA" id="ARBA00023136"/>
    </source>
</evidence>
<reference evidence="16 17" key="1">
    <citation type="journal article" date="2016" name="Nat. Commun.">
        <title>Ectomycorrhizal ecology is imprinted in the genome of the dominant symbiotic fungus Cenococcum geophilum.</title>
        <authorList>
            <consortium name="DOE Joint Genome Institute"/>
            <person name="Peter M."/>
            <person name="Kohler A."/>
            <person name="Ohm R.A."/>
            <person name="Kuo A."/>
            <person name="Krutzmann J."/>
            <person name="Morin E."/>
            <person name="Arend M."/>
            <person name="Barry K.W."/>
            <person name="Binder M."/>
            <person name="Choi C."/>
            <person name="Clum A."/>
            <person name="Copeland A."/>
            <person name="Grisel N."/>
            <person name="Haridas S."/>
            <person name="Kipfer T."/>
            <person name="LaButti K."/>
            <person name="Lindquist E."/>
            <person name="Lipzen A."/>
            <person name="Maire R."/>
            <person name="Meier B."/>
            <person name="Mihaltcheva S."/>
            <person name="Molinier V."/>
            <person name="Murat C."/>
            <person name="Poggeler S."/>
            <person name="Quandt C.A."/>
            <person name="Sperisen C."/>
            <person name="Tritt A."/>
            <person name="Tisserant E."/>
            <person name="Crous P.W."/>
            <person name="Henrissat B."/>
            <person name="Nehls U."/>
            <person name="Egli S."/>
            <person name="Spatafora J.W."/>
            <person name="Grigoriev I.V."/>
            <person name="Martin F.M."/>
        </authorList>
    </citation>
    <scope>NUCLEOTIDE SEQUENCE [LARGE SCALE GENOMIC DNA]</scope>
    <source>
        <strain evidence="16 17">CBS 459.81</strain>
    </source>
</reference>
<evidence type="ECO:0000256" key="12">
    <source>
        <dbReference type="RuleBase" id="RU365011"/>
    </source>
</evidence>
<evidence type="ECO:0000256" key="5">
    <source>
        <dbReference type="ARBA" id="ARBA00022448"/>
    </source>
</evidence>
<evidence type="ECO:0000256" key="3">
    <source>
        <dbReference type="ARBA" id="ARBA00006931"/>
    </source>
</evidence>
<dbReference type="OrthoDB" id="348976at2759"/>
<feature type="domain" description="GPI inositol-deacylase PGAP1-like alpha/beta" evidence="14">
    <location>
        <begin position="145"/>
        <end position="388"/>
    </location>
</feature>
<protein>
    <recommendedName>
        <fullName evidence="4 12">GPI inositol-deacylase</fullName>
        <ecNumber evidence="12">3.1.-.-</ecNumber>
    </recommendedName>
</protein>
<evidence type="ECO:0000313" key="17">
    <source>
        <dbReference type="Proteomes" id="UP000250266"/>
    </source>
</evidence>
<dbReference type="PANTHER" id="PTHR15495:SF7">
    <property type="entry name" value="GPI INOSITOL-DEACYLASE"/>
    <property type="match status" value="1"/>
</dbReference>
<dbReference type="GO" id="GO:0050185">
    <property type="term" value="F:phosphatidylinositol deacylase activity"/>
    <property type="evidence" value="ECO:0007669"/>
    <property type="project" value="TreeGrafter"/>
</dbReference>
<comment type="similarity">
    <text evidence="3 12">Belongs to the GPI inositol-deacylase family.</text>
</comment>
<dbReference type="InterPro" id="IPR029058">
    <property type="entry name" value="AB_hydrolase_fold"/>
</dbReference>
<dbReference type="InterPro" id="IPR039529">
    <property type="entry name" value="PGAP1/BST1"/>
</dbReference>
<feature type="transmembrane region" description="Helical" evidence="12">
    <location>
        <begin position="956"/>
        <end position="976"/>
    </location>
</feature>
<feature type="transmembrane region" description="Helical" evidence="12">
    <location>
        <begin position="916"/>
        <end position="935"/>
    </location>
</feature>
<keyword evidence="5 12" id="KW-0813">Transport</keyword>
<keyword evidence="9 12" id="KW-0653">Protein transport</keyword>
<sequence>MHAKDRRKDNASAARSATGKTQIWTPSPAATPTTEKELLAMNLPAKDITLDSMTESHNRRRLRLRNPWSSSLFTLAITLVAFGVLFVIAQSFMTRQLDPKGCEMSYMRPAFARFSDFDTEHTRFASKYSLYLYREGGIDDGDTRVKGVPVLFIPGNAGSYKQVRPLAAEAAYHYHNVLRHDEGALRAGKRALDFFSVDFNEDITAFHGQTLLDQAEYLNDAVSFILSLYHNPSRSLRDSDLPDPSSVIIIGHSMGGMVARTMLTMPNYQSNSINTIVTLSAPHARPPVSFDGDIVNAYKQVNDYWRHAYSQKWAIDNPLWHVTLISIAGGGLDTVVPSDYASLASLVPATHGFTVFTSSIPNVWTGMDHLAITWCDQFRKSVVRSLYDVIDVSRSTQTLPRAERMRGFKKWFLTGLEDVAEKTLPHKEPRTLLTLEDSSNAIISQGERLVLRSLGQSRKPKAHLLPVPPQGAPEGRKFTLLTDQRLDFPGENGKLEVLFCSIFPLQAGQSATVFSMNMGLSGDSSGTTRLACKNAASDAISLPASTRESTYPFKTEHPFSYLQYDLEELAEHQFVAVVDKAAESSPGWVVAEFNAGSEAVVQTNLGLRRLLATGLNLKLPAQRPMVVDVKIPALHSSLLAYKLNIGQQSCDDIELFRPFLRQYISEVYESKFFVNVKEANINLHGVAPYMPPSFITKTSTDGLSLQIWSDPTCDSSMDISLQVDVIGSMGKLWMRYRIVFAAFPLLVVGLVLRKQFKVYDETAIFMSFSESLNQCLRSSLPVSFVALTFFAMSLARASHDPPKPQQHWLSNTWNGNASESLIDYSRNDLLLGSQDAFFWFLVPLFGLICIGICVAVNYITLAVTYIFAAAYSLVRSASQRGDDGRRTPTAFAVTSTRQRVITTSILLLLVSTVIPYHFAYMVLCIVHIATCTRACKLARDTRSDTNFNFYNYAHSILILMLWILPINVPVLVVWIRNIAVHWLTPFSSHHNILSIMPFILLVETLSTGRMVPRVTTRIRYVANILLFSIAVYAAVYGVTYAYLLHHLANILCAWLVALHLSTSTFSLSRLNRMLEDVGPEGHVKKRP</sequence>
<evidence type="ECO:0000256" key="1">
    <source>
        <dbReference type="ARBA" id="ARBA00003496"/>
    </source>
</evidence>
<evidence type="ECO:0000256" key="8">
    <source>
        <dbReference type="ARBA" id="ARBA00022824"/>
    </source>
</evidence>
<dbReference type="SUPFAM" id="SSF53474">
    <property type="entry name" value="alpha/beta-Hydrolases"/>
    <property type="match status" value="1"/>
</dbReference>
<feature type="compositionally biased region" description="Polar residues" evidence="13">
    <location>
        <begin position="13"/>
        <end position="31"/>
    </location>
</feature>
<evidence type="ECO:0000256" key="9">
    <source>
        <dbReference type="ARBA" id="ARBA00022927"/>
    </source>
</evidence>
<evidence type="ECO:0000256" key="2">
    <source>
        <dbReference type="ARBA" id="ARBA00004477"/>
    </source>
</evidence>
<dbReference type="EC" id="3.1.-.-" evidence="12"/>
<dbReference type="PANTHER" id="PTHR15495">
    <property type="entry name" value="NEGATIVE REGULATOR OF VESICLE FORMATION-RELATED"/>
    <property type="match status" value="1"/>
</dbReference>
<evidence type="ECO:0000256" key="10">
    <source>
        <dbReference type="ARBA" id="ARBA00022989"/>
    </source>
</evidence>
<evidence type="ECO:0000256" key="6">
    <source>
        <dbReference type="ARBA" id="ARBA00022692"/>
    </source>
</evidence>
<feature type="transmembrane region" description="Helical" evidence="12">
    <location>
        <begin position="836"/>
        <end position="868"/>
    </location>
</feature>
<accession>A0A8E2EHT7</accession>
<dbReference type="GO" id="GO:0006888">
    <property type="term" value="P:endoplasmic reticulum to Golgi vesicle-mediated transport"/>
    <property type="evidence" value="ECO:0007669"/>
    <property type="project" value="TreeGrafter"/>
</dbReference>
<comment type="subcellular location">
    <subcellularLocation>
        <location evidence="2">Endoplasmic reticulum membrane</location>
        <topology evidence="2">Multi-pass membrane protein</topology>
    </subcellularLocation>
</comment>
<name>A0A8E2EHT7_9PEZI</name>